<evidence type="ECO:0000313" key="2">
    <source>
        <dbReference type="Proteomes" id="UP000828390"/>
    </source>
</evidence>
<reference evidence="1" key="2">
    <citation type="submission" date="2020-11" db="EMBL/GenBank/DDBJ databases">
        <authorList>
            <person name="McCartney M.A."/>
            <person name="Auch B."/>
            <person name="Kono T."/>
            <person name="Mallez S."/>
            <person name="Becker A."/>
            <person name="Gohl D.M."/>
            <person name="Silverstein K.A.T."/>
            <person name="Koren S."/>
            <person name="Bechman K.B."/>
            <person name="Herman A."/>
            <person name="Abrahante J.E."/>
            <person name="Garbe J."/>
        </authorList>
    </citation>
    <scope>NUCLEOTIDE SEQUENCE</scope>
    <source>
        <strain evidence="1">Duluth1</strain>
        <tissue evidence="1">Whole animal</tissue>
    </source>
</reference>
<organism evidence="1 2">
    <name type="scientific">Dreissena polymorpha</name>
    <name type="common">Zebra mussel</name>
    <name type="synonym">Mytilus polymorpha</name>
    <dbReference type="NCBI Taxonomy" id="45954"/>
    <lineage>
        <taxon>Eukaryota</taxon>
        <taxon>Metazoa</taxon>
        <taxon>Spiralia</taxon>
        <taxon>Lophotrochozoa</taxon>
        <taxon>Mollusca</taxon>
        <taxon>Bivalvia</taxon>
        <taxon>Autobranchia</taxon>
        <taxon>Heteroconchia</taxon>
        <taxon>Euheterodonta</taxon>
        <taxon>Imparidentia</taxon>
        <taxon>Neoheterodontei</taxon>
        <taxon>Myida</taxon>
        <taxon>Dreissenoidea</taxon>
        <taxon>Dreissenidae</taxon>
        <taxon>Dreissena</taxon>
    </lineage>
</organism>
<reference evidence="1" key="1">
    <citation type="journal article" date="2019" name="bioRxiv">
        <title>The Genome of the Zebra Mussel, Dreissena polymorpha: A Resource for Invasive Species Research.</title>
        <authorList>
            <person name="McCartney M.A."/>
            <person name="Auch B."/>
            <person name="Kono T."/>
            <person name="Mallez S."/>
            <person name="Zhang Y."/>
            <person name="Obille A."/>
            <person name="Becker A."/>
            <person name="Abrahante J.E."/>
            <person name="Garbe J."/>
            <person name="Badalamenti J.P."/>
            <person name="Herman A."/>
            <person name="Mangelson H."/>
            <person name="Liachko I."/>
            <person name="Sullivan S."/>
            <person name="Sone E.D."/>
            <person name="Koren S."/>
            <person name="Silverstein K.A.T."/>
            <person name="Beckman K.B."/>
            <person name="Gohl D.M."/>
        </authorList>
    </citation>
    <scope>NUCLEOTIDE SEQUENCE</scope>
    <source>
        <strain evidence="1">Duluth1</strain>
        <tissue evidence="1">Whole animal</tissue>
    </source>
</reference>
<keyword evidence="2" id="KW-1185">Reference proteome</keyword>
<dbReference type="AlphaFoldDB" id="A0A9D4L5C1"/>
<protein>
    <submittedName>
        <fullName evidence="1">Uncharacterized protein</fullName>
    </submittedName>
</protein>
<gene>
    <name evidence="1" type="ORF">DPMN_094086</name>
</gene>
<dbReference type="Proteomes" id="UP000828390">
    <property type="component" value="Unassembled WGS sequence"/>
</dbReference>
<evidence type="ECO:0000313" key="1">
    <source>
        <dbReference type="EMBL" id="KAH3851604.1"/>
    </source>
</evidence>
<accession>A0A9D4L5C1</accession>
<comment type="caution">
    <text evidence="1">The sequence shown here is derived from an EMBL/GenBank/DDBJ whole genome shotgun (WGS) entry which is preliminary data.</text>
</comment>
<name>A0A9D4L5C1_DREPO</name>
<proteinExistence type="predicted"/>
<dbReference type="EMBL" id="JAIWYP010000003">
    <property type="protein sequence ID" value="KAH3851604.1"/>
    <property type="molecule type" value="Genomic_DNA"/>
</dbReference>
<sequence>MRSVRQLDLKRLDNSERLSFTQNKRLDDLEHGFDSKLVVYQAYQSKLLIHTGDIVSHGKIMFVHLSQMVKGYLRPQVFRRKKLVIRLANAGGLAGWLAGWRAGWRAGGRAEQAFRSSLDQALRD</sequence>